<dbReference type="Proteomes" id="UP000003947">
    <property type="component" value="Unassembled WGS sequence"/>
</dbReference>
<organism evidence="2 3">
    <name type="scientific">Microvirga lotononidis</name>
    <dbReference type="NCBI Taxonomy" id="864069"/>
    <lineage>
        <taxon>Bacteria</taxon>
        <taxon>Pseudomonadati</taxon>
        <taxon>Pseudomonadota</taxon>
        <taxon>Alphaproteobacteria</taxon>
        <taxon>Hyphomicrobiales</taxon>
        <taxon>Methylobacteriaceae</taxon>
        <taxon>Microvirga</taxon>
    </lineage>
</organism>
<dbReference type="Pfam" id="PF03358">
    <property type="entry name" value="FMN_red"/>
    <property type="match status" value="1"/>
</dbReference>
<evidence type="ECO:0000259" key="1">
    <source>
        <dbReference type="Pfam" id="PF03358"/>
    </source>
</evidence>
<dbReference type="EMBL" id="JH660641">
    <property type="protein sequence ID" value="EIM29453.1"/>
    <property type="molecule type" value="Genomic_DNA"/>
</dbReference>
<dbReference type="AlphaFoldDB" id="I4YZR1"/>
<keyword evidence="3" id="KW-1185">Reference proteome</keyword>
<dbReference type="GO" id="GO:0010181">
    <property type="term" value="F:FMN binding"/>
    <property type="evidence" value="ECO:0007669"/>
    <property type="project" value="TreeGrafter"/>
</dbReference>
<proteinExistence type="predicted"/>
<dbReference type="SUPFAM" id="SSF52218">
    <property type="entry name" value="Flavoproteins"/>
    <property type="match status" value="1"/>
</dbReference>
<dbReference type="Gene3D" id="3.40.50.360">
    <property type="match status" value="1"/>
</dbReference>
<dbReference type="eggNOG" id="COG0431">
    <property type="taxonomic scope" value="Bacteria"/>
</dbReference>
<dbReference type="GO" id="GO:0005829">
    <property type="term" value="C:cytosol"/>
    <property type="evidence" value="ECO:0007669"/>
    <property type="project" value="TreeGrafter"/>
</dbReference>
<dbReference type="STRING" id="864069.MicloDRAFT_00019310"/>
<dbReference type="HOGENOM" id="CLU_055322_4_3_5"/>
<dbReference type="PATRIC" id="fig|864069.3.peg.2118"/>
<dbReference type="OrthoDB" id="9812295at2"/>
<dbReference type="InterPro" id="IPR050712">
    <property type="entry name" value="NAD(P)H-dep_reductase"/>
</dbReference>
<dbReference type="GO" id="GO:0016491">
    <property type="term" value="F:oxidoreductase activity"/>
    <property type="evidence" value="ECO:0007669"/>
    <property type="project" value="InterPro"/>
</dbReference>
<accession>I4YZR1</accession>
<evidence type="ECO:0000313" key="3">
    <source>
        <dbReference type="Proteomes" id="UP000003947"/>
    </source>
</evidence>
<evidence type="ECO:0000313" key="2">
    <source>
        <dbReference type="EMBL" id="EIM29453.1"/>
    </source>
</evidence>
<dbReference type="PANTHER" id="PTHR30543">
    <property type="entry name" value="CHROMATE REDUCTASE"/>
    <property type="match status" value="1"/>
</dbReference>
<dbReference type="RefSeq" id="WP_009490918.1">
    <property type="nucleotide sequence ID" value="NZ_CP141048.1"/>
</dbReference>
<dbReference type="InterPro" id="IPR029039">
    <property type="entry name" value="Flavoprotein-like_sf"/>
</dbReference>
<gene>
    <name evidence="2" type="ORF">MicloDRAFT_00019310</name>
</gene>
<protein>
    <submittedName>
        <fullName evidence="2">Putative flavoprotein</fullName>
    </submittedName>
</protein>
<sequence precursor="true">MHLLALSGSLRAASLNTMALRALQKLAPESVAIRLYESIGALPHFNTDVEMSALPEIVAELRRQVAAVDGVVIACPEYAHGIPGSFKNALDWLVGMPDFPGKPVMLINTSPRSTHAQAALREVLATMSARLVHEADVAIELRNRSADEPEIVEALRVGLQAFVRACTEPRAF</sequence>
<dbReference type="InterPro" id="IPR005025">
    <property type="entry name" value="FMN_Rdtase-like_dom"/>
</dbReference>
<feature type="domain" description="NADPH-dependent FMN reductase-like" evidence="1">
    <location>
        <begin position="1"/>
        <end position="140"/>
    </location>
</feature>
<reference evidence="2 3" key="1">
    <citation type="submission" date="2012-02" db="EMBL/GenBank/DDBJ databases">
        <title>Improved High-Quality Draft sequence of Microvirga sp. WSM3557.</title>
        <authorList>
            <consortium name="US DOE Joint Genome Institute"/>
            <person name="Lucas S."/>
            <person name="Han J."/>
            <person name="Lapidus A."/>
            <person name="Cheng J.-F."/>
            <person name="Goodwin L."/>
            <person name="Pitluck S."/>
            <person name="Peters L."/>
            <person name="Zhang X."/>
            <person name="Detter J.C."/>
            <person name="Han C."/>
            <person name="Tapia R."/>
            <person name="Land M."/>
            <person name="Hauser L."/>
            <person name="Kyrpides N."/>
            <person name="Ivanova N."/>
            <person name="Pagani I."/>
            <person name="Brau L."/>
            <person name="Yates R."/>
            <person name="O'Hara G."/>
            <person name="Rui T."/>
            <person name="Howieson J."/>
            <person name="Reeve W."/>
            <person name="Woyke T."/>
        </authorList>
    </citation>
    <scope>NUCLEOTIDE SEQUENCE [LARGE SCALE GENOMIC DNA]</scope>
    <source>
        <strain evidence="2 3">WSM3557</strain>
    </source>
</reference>
<dbReference type="PANTHER" id="PTHR30543:SF21">
    <property type="entry name" value="NAD(P)H-DEPENDENT FMN REDUCTASE LOT6"/>
    <property type="match status" value="1"/>
</dbReference>
<name>I4YZR1_9HYPH</name>